<feature type="region of interest" description="Disordered" evidence="1">
    <location>
        <begin position="1"/>
        <end position="21"/>
    </location>
</feature>
<sequence>MRVRPATMVAGTKPPAGAGSWRKRGWKVERTRLPWASFSLLMLVISWTGANQKVRGSECSESLMYAANASLPAYKGRFIVCRT</sequence>
<gene>
    <name evidence="2" type="ORF">KQX54_004605</name>
</gene>
<dbReference type="EMBL" id="JAHXZJ010002609">
    <property type="protein sequence ID" value="KAH0539410.1"/>
    <property type="molecule type" value="Genomic_DNA"/>
</dbReference>
<protein>
    <submittedName>
        <fullName evidence="2">Uncharacterized protein</fullName>
    </submittedName>
</protein>
<evidence type="ECO:0000313" key="3">
    <source>
        <dbReference type="Proteomes" id="UP000826195"/>
    </source>
</evidence>
<proteinExistence type="predicted"/>
<accession>A0AAV7HYR0</accession>
<dbReference type="AlphaFoldDB" id="A0AAV7HYR0"/>
<dbReference type="Proteomes" id="UP000826195">
    <property type="component" value="Unassembled WGS sequence"/>
</dbReference>
<organism evidence="2 3">
    <name type="scientific">Cotesia glomerata</name>
    <name type="common">Lepidopteran parasitic wasp</name>
    <name type="synonym">Apanteles glomeratus</name>
    <dbReference type="NCBI Taxonomy" id="32391"/>
    <lineage>
        <taxon>Eukaryota</taxon>
        <taxon>Metazoa</taxon>
        <taxon>Ecdysozoa</taxon>
        <taxon>Arthropoda</taxon>
        <taxon>Hexapoda</taxon>
        <taxon>Insecta</taxon>
        <taxon>Pterygota</taxon>
        <taxon>Neoptera</taxon>
        <taxon>Endopterygota</taxon>
        <taxon>Hymenoptera</taxon>
        <taxon>Apocrita</taxon>
        <taxon>Ichneumonoidea</taxon>
        <taxon>Braconidae</taxon>
        <taxon>Microgastrinae</taxon>
        <taxon>Cotesia</taxon>
    </lineage>
</organism>
<reference evidence="2 3" key="1">
    <citation type="journal article" date="2021" name="J. Hered.">
        <title>A chromosome-level genome assembly of the parasitoid wasp, Cotesia glomerata (Hymenoptera: Braconidae).</title>
        <authorList>
            <person name="Pinto B.J."/>
            <person name="Weis J.J."/>
            <person name="Gamble T."/>
            <person name="Ode P.J."/>
            <person name="Paul R."/>
            <person name="Zaspel J.M."/>
        </authorList>
    </citation>
    <scope>NUCLEOTIDE SEQUENCE [LARGE SCALE GENOMIC DNA]</scope>
    <source>
        <strain evidence="2">CgM1</strain>
    </source>
</reference>
<keyword evidence="3" id="KW-1185">Reference proteome</keyword>
<evidence type="ECO:0000313" key="2">
    <source>
        <dbReference type="EMBL" id="KAH0539410.1"/>
    </source>
</evidence>
<evidence type="ECO:0000256" key="1">
    <source>
        <dbReference type="SAM" id="MobiDB-lite"/>
    </source>
</evidence>
<comment type="caution">
    <text evidence="2">The sequence shown here is derived from an EMBL/GenBank/DDBJ whole genome shotgun (WGS) entry which is preliminary data.</text>
</comment>
<name>A0AAV7HYR0_COTGL</name>